<evidence type="ECO:0000256" key="2">
    <source>
        <dbReference type="SAM" id="SignalP"/>
    </source>
</evidence>
<organism evidence="3 4">
    <name type="scientific">Nocardia farcinica (strain IFM 10152)</name>
    <dbReference type="NCBI Taxonomy" id="247156"/>
    <lineage>
        <taxon>Bacteria</taxon>
        <taxon>Bacillati</taxon>
        <taxon>Actinomycetota</taxon>
        <taxon>Actinomycetes</taxon>
        <taxon>Mycobacteriales</taxon>
        <taxon>Nocardiaceae</taxon>
        <taxon>Nocardia</taxon>
    </lineage>
</organism>
<dbReference type="KEGG" id="nfa:NFA_990"/>
<protein>
    <submittedName>
        <fullName evidence="3">Uncharacterized protein</fullName>
    </submittedName>
</protein>
<dbReference type="HOGENOM" id="CLU_2058924_0_0_11"/>
<dbReference type="AlphaFoldDB" id="Q5Z3Q0"/>
<name>Q5Z3Q0_NOCFA</name>
<evidence type="ECO:0000256" key="1">
    <source>
        <dbReference type="SAM" id="MobiDB-lite"/>
    </source>
</evidence>
<proteinExistence type="predicted"/>
<feature type="region of interest" description="Disordered" evidence="1">
    <location>
        <begin position="68"/>
        <end position="119"/>
    </location>
</feature>
<reference evidence="3 4" key="1">
    <citation type="journal article" date="2004" name="Proc. Natl. Acad. Sci. U.S.A.">
        <title>The complete genomic sequence of Nocardia farcinica IFM 10152.</title>
        <authorList>
            <person name="Ishikawa J."/>
            <person name="Yamashita A."/>
            <person name="Mikami Y."/>
            <person name="Hoshino Y."/>
            <person name="Kurita H."/>
            <person name="Hotta K."/>
            <person name="Shiba T."/>
            <person name="Hattori M."/>
        </authorList>
    </citation>
    <scope>NUCLEOTIDE SEQUENCE [LARGE SCALE GENOMIC DNA]</scope>
    <source>
        <strain evidence="3 4">IFM 10152</strain>
    </source>
</reference>
<keyword evidence="4" id="KW-1185">Reference proteome</keyword>
<keyword evidence="2" id="KW-0732">Signal</keyword>
<dbReference type="Proteomes" id="UP000006820">
    <property type="component" value="Chromosome"/>
</dbReference>
<feature type="compositionally biased region" description="Polar residues" evidence="1">
    <location>
        <begin position="16"/>
        <end position="25"/>
    </location>
</feature>
<sequence length="119" mass="12467">MPPHRRGAHAEKGHPLTSQRFSLSRTSLRRGSARVALAGALALVPLGALAATAAAEAPADDAVVVQEAAPQAADISRPFDRDRPGPGPDRIIFRDERDPRGDGPVVLERRLLPPTGSAG</sequence>
<gene>
    <name evidence="3" type="ordered locus">NFA_990</name>
</gene>
<evidence type="ECO:0000313" key="3">
    <source>
        <dbReference type="EMBL" id="BAD54941.1"/>
    </source>
</evidence>
<feature type="region of interest" description="Disordered" evidence="1">
    <location>
        <begin position="1"/>
        <end position="25"/>
    </location>
</feature>
<evidence type="ECO:0000313" key="4">
    <source>
        <dbReference type="Proteomes" id="UP000006820"/>
    </source>
</evidence>
<feature type="signal peptide" evidence="2">
    <location>
        <begin position="1"/>
        <end position="50"/>
    </location>
</feature>
<feature type="compositionally biased region" description="Basic and acidic residues" evidence="1">
    <location>
        <begin position="91"/>
        <end position="111"/>
    </location>
</feature>
<dbReference type="STRING" id="247156.NFA_990"/>
<dbReference type="EMBL" id="AP006618">
    <property type="protein sequence ID" value="BAD54941.1"/>
    <property type="molecule type" value="Genomic_DNA"/>
</dbReference>
<feature type="chain" id="PRO_5004265306" evidence="2">
    <location>
        <begin position="51"/>
        <end position="119"/>
    </location>
</feature>
<accession>Q5Z3Q0</accession>